<dbReference type="SUPFAM" id="SSF48371">
    <property type="entry name" value="ARM repeat"/>
    <property type="match status" value="1"/>
</dbReference>
<evidence type="ECO:0000313" key="2">
    <source>
        <dbReference type="Proteomes" id="UP000838672"/>
    </source>
</evidence>
<name>A0ABM8ZUT6_9VIBR</name>
<gene>
    <name evidence="1" type="ORF">VST7929_01620</name>
</gene>
<dbReference type="RefSeq" id="WP_237466166.1">
    <property type="nucleotide sequence ID" value="NZ_CAKLDI010000001.1"/>
</dbReference>
<accession>A0ABM8ZUT6</accession>
<dbReference type="EMBL" id="CAKLDI010000001">
    <property type="protein sequence ID" value="CAH0533745.1"/>
    <property type="molecule type" value="Genomic_DNA"/>
</dbReference>
<dbReference type="InterPro" id="IPR016024">
    <property type="entry name" value="ARM-type_fold"/>
</dbReference>
<dbReference type="PANTHER" id="PTHR34070">
    <property type="entry name" value="ARMADILLO-TYPE FOLD"/>
    <property type="match status" value="1"/>
</dbReference>
<keyword evidence="2" id="KW-1185">Reference proteome</keyword>
<evidence type="ECO:0008006" key="3">
    <source>
        <dbReference type="Google" id="ProtNLM"/>
    </source>
</evidence>
<reference evidence="1" key="1">
    <citation type="submission" date="2021-11" db="EMBL/GenBank/DDBJ databases">
        <authorList>
            <person name="Rodrigo-Torres L."/>
            <person name="Arahal R. D."/>
            <person name="Lucena T."/>
        </authorList>
    </citation>
    <scope>NUCLEOTIDE SEQUENCE</scope>
    <source>
        <strain evidence="1">CECT 7929</strain>
    </source>
</reference>
<dbReference type="InterPro" id="IPR014825">
    <property type="entry name" value="DNA_alkylation"/>
</dbReference>
<dbReference type="Pfam" id="PF08713">
    <property type="entry name" value="DNA_alkylation"/>
    <property type="match status" value="1"/>
</dbReference>
<protein>
    <recommendedName>
        <fullName evidence="3">DNA alkylation repair protein</fullName>
    </recommendedName>
</protein>
<dbReference type="Proteomes" id="UP000838672">
    <property type="component" value="Unassembled WGS sequence"/>
</dbReference>
<dbReference type="CDD" id="cd06561">
    <property type="entry name" value="AlkD_like"/>
    <property type="match status" value="1"/>
</dbReference>
<organism evidence="1 2">
    <name type="scientific">Vibrio stylophorae</name>
    <dbReference type="NCBI Taxonomy" id="659351"/>
    <lineage>
        <taxon>Bacteria</taxon>
        <taxon>Pseudomonadati</taxon>
        <taxon>Pseudomonadota</taxon>
        <taxon>Gammaproteobacteria</taxon>
        <taxon>Vibrionales</taxon>
        <taxon>Vibrionaceae</taxon>
        <taxon>Vibrio</taxon>
    </lineage>
</organism>
<dbReference type="PANTHER" id="PTHR34070:SF1">
    <property type="entry name" value="DNA ALKYLATION REPAIR PROTEIN"/>
    <property type="match status" value="1"/>
</dbReference>
<proteinExistence type="predicted"/>
<comment type="caution">
    <text evidence="1">The sequence shown here is derived from an EMBL/GenBank/DDBJ whole genome shotgun (WGS) entry which is preliminary data.</text>
</comment>
<evidence type="ECO:0000313" key="1">
    <source>
        <dbReference type="EMBL" id="CAH0533745.1"/>
    </source>
</evidence>
<dbReference type="Gene3D" id="1.25.10.90">
    <property type="match status" value="1"/>
</dbReference>
<sequence length="235" mass="27478">MMQVHAVADHLMALADPALAQKATRFFKTGPGEYGEGDQFLGIRVPELRRLAKQVSFDLSASLQWLQSPYHEFRHFALLYWVHHYPRLDAQGQQALAKAYIDHWHRVNNWDLVDCSAHYILGAYLDSYHAGDTSLLVAWAQSPQLWQRRIAMVASWHWIRQNRFELTLSLCQLLFQDQEDLMHKACGWMLREVGKRDEAVLTQFLDAHTKQMPRTSLRYAIERLTPAQRQYYLAL</sequence>